<organism evidence="1 2">
    <name type="scientific">Cutibacterium acnes</name>
    <name type="common">Propionibacterium acnes</name>
    <dbReference type="NCBI Taxonomy" id="1747"/>
    <lineage>
        <taxon>Bacteria</taxon>
        <taxon>Bacillati</taxon>
        <taxon>Actinomycetota</taxon>
        <taxon>Actinomycetes</taxon>
        <taxon>Propionibacteriales</taxon>
        <taxon>Propionibacteriaceae</taxon>
        <taxon>Cutibacterium</taxon>
    </lineage>
</organism>
<sequence>MRSGYVAGVIGSDSRVAHEVLAIMVIGSAVAAATTTARTDLRSLVDLRNTTPYRSITWPLCQGNNHATGNGAALQHLNAQFLA</sequence>
<dbReference type="EMBL" id="LKVB01000004">
    <property type="protein sequence ID" value="PHJ27723.1"/>
    <property type="molecule type" value="Genomic_DNA"/>
</dbReference>
<name>A0AA44U549_CUTAC</name>
<comment type="caution">
    <text evidence="1">The sequence shown here is derived from an EMBL/GenBank/DDBJ whole genome shotgun (WGS) entry which is preliminary data.</text>
</comment>
<protein>
    <submittedName>
        <fullName evidence="1">Uncharacterized protein</fullName>
    </submittedName>
</protein>
<evidence type="ECO:0000313" key="2">
    <source>
        <dbReference type="Proteomes" id="UP000223982"/>
    </source>
</evidence>
<proteinExistence type="predicted"/>
<accession>A0AA44U549</accession>
<reference evidence="1 2" key="1">
    <citation type="submission" date="2017-02" db="EMBL/GenBank/DDBJ databases">
        <title>Prevalence of linear plasmids in Propionibacterium acnes isolates obtained from cancerous prostatic tissue.</title>
        <authorList>
            <person name="Davidsson S."/>
            <person name="Bruggemann H."/>
        </authorList>
    </citation>
    <scope>NUCLEOTIDE SEQUENCE [LARGE SCALE GENOMIC DNA]</scope>
    <source>
        <strain evidence="1 2">09-9</strain>
    </source>
</reference>
<dbReference type="AlphaFoldDB" id="A0AA44U549"/>
<evidence type="ECO:0000313" key="1">
    <source>
        <dbReference type="EMBL" id="PHJ27723.1"/>
    </source>
</evidence>
<dbReference type="Proteomes" id="UP000223982">
    <property type="component" value="Unassembled WGS sequence"/>
</dbReference>
<gene>
    <name evidence="1" type="ORF">APS60_04940</name>
</gene>